<evidence type="ECO:0000256" key="13">
    <source>
        <dbReference type="ARBA" id="ARBA00023180"/>
    </source>
</evidence>
<keyword evidence="3" id="KW-0723">Serine/threonine-protein kinase</keyword>
<evidence type="ECO:0000256" key="3">
    <source>
        <dbReference type="ARBA" id="ARBA00022527"/>
    </source>
</evidence>
<feature type="region of interest" description="Disordered" evidence="16">
    <location>
        <begin position="319"/>
        <end position="358"/>
    </location>
</feature>
<evidence type="ECO:0000259" key="17">
    <source>
        <dbReference type="PROSITE" id="PS50011"/>
    </source>
</evidence>
<accession>A0A6A3CQM2</accession>
<evidence type="ECO:0000256" key="4">
    <source>
        <dbReference type="ARBA" id="ARBA00022679"/>
    </source>
</evidence>
<evidence type="ECO:0000256" key="6">
    <source>
        <dbReference type="ARBA" id="ARBA00022729"/>
    </source>
</evidence>
<keyword evidence="5" id="KW-0812">Transmembrane</keyword>
<keyword evidence="9" id="KW-0067">ATP-binding</keyword>
<evidence type="ECO:0000256" key="16">
    <source>
        <dbReference type="SAM" id="MobiDB-lite"/>
    </source>
</evidence>
<dbReference type="GO" id="GO:0004674">
    <property type="term" value="F:protein serine/threonine kinase activity"/>
    <property type="evidence" value="ECO:0007669"/>
    <property type="project" value="UniProtKB-KW"/>
</dbReference>
<sequence>MALRNEMDELKRELLICKGEMSEWGTLKTFLEGLRPGAMLEREQGDAQILSEAIVVAGKLTELASDKSSSDVSSRPMPEIVAIVGETEKRCSREMVEKALQVANFGAKKKVNKEKLKCYFYDGPHLIRGCPEKRRLTTIIKRMEEGEVVGIGVVASVKATKPGKRLGPIDGINAANVQAINSGARLGEATYSKLAESRGRHGATTSSQVVSPGSKRDETTSVKAVENKGTLKEYVSRFKRLMLKVLSLTEKYGFFTFMFGLKPWVKKVLERRKVKELSKALTTVESIKEFRVKKNKTSKAKLKAEDSGKRFHDEGKLKDEECCSSSGRENPLNNELDGESGEDVCSLGTSSSVKDAKPRVRVEQTRGRILKMPEVLQNYPRIAESYKVIEPKIELSKEDDEPRIEEALRVGSIRFISAKAKTVIRKGVLVEARAYRGCSSEEQSQESKGVKTSRDKATTEKALHNKWGNYLFISQYGQGANGVVYTGTLSDGTLVAVKQVIDFGSKGDAEFSNEVETISKIRHMNLLSLRGCCVTNDIVKGRRRFLVYDFMSNGSLGDHLFNEVIRPQLSWPQRRNIILDVARGLNYLHYGVKPSIFHRDIKATNILLDSEMKAKVADFGLAKQSLEGQSHLTTRVAGTHGYVAPEYALYGQLIEKTDVYSFGIIILEIMSGRKVLDTSSSSYLLITDWAWKHAKSGNVEEILDESIRERGAKGVMERFVRVGILCAHVMVAFRPRIAEALKMLEGDIDIPKLPDRPLPLGHQSNRSKSRI</sequence>
<keyword evidence="8" id="KW-0418">Kinase</keyword>
<feature type="domain" description="Protein kinase" evidence="17">
    <location>
        <begin position="470"/>
        <end position="753"/>
    </location>
</feature>
<evidence type="ECO:0000313" key="18">
    <source>
        <dbReference type="EMBL" id="KAE8731236.1"/>
    </source>
</evidence>
<dbReference type="EC" id="2.7.11.1" evidence="2"/>
<dbReference type="Gene3D" id="3.30.200.20">
    <property type="entry name" value="Phosphorylase Kinase, domain 1"/>
    <property type="match status" value="1"/>
</dbReference>
<evidence type="ECO:0000256" key="9">
    <source>
        <dbReference type="ARBA" id="ARBA00022840"/>
    </source>
</evidence>
<dbReference type="PANTHER" id="PTHR47973">
    <property type="entry name" value="CYSTEINE-RICH RECEPTOR-LIKE PROTEIN KINASE 3"/>
    <property type="match status" value="1"/>
</dbReference>
<evidence type="ECO:0000256" key="7">
    <source>
        <dbReference type="ARBA" id="ARBA00022741"/>
    </source>
</evidence>
<dbReference type="PROSITE" id="PS00108">
    <property type="entry name" value="PROTEIN_KINASE_ST"/>
    <property type="match status" value="1"/>
</dbReference>
<name>A0A6A3CQM2_HIBSY</name>
<dbReference type="InterPro" id="IPR052059">
    <property type="entry name" value="CR_Ser/Thr_kinase"/>
</dbReference>
<feature type="region of interest" description="Disordered" evidence="16">
    <location>
        <begin position="195"/>
        <end position="220"/>
    </location>
</feature>
<dbReference type="GO" id="GO:0005524">
    <property type="term" value="F:ATP binding"/>
    <property type="evidence" value="ECO:0007669"/>
    <property type="project" value="UniProtKB-KW"/>
</dbReference>
<dbReference type="AlphaFoldDB" id="A0A6A3CQM2"/>
<evidence type="ECO:0000256" key="14">
    <source>
        <dbReference type="ARBA" id="ARBA00047899"/>
    </source>
</evidence>
<gene>
    <name evidence="18" type="ORF">F3Y22_tig00002840pilonHSYRG00774</name>
</gene>
<evidence type="ECO:0000256" key="15">
    <source>
        <dbReference type="ARBA" id="ARBA00048679"/>
    </source>
</evidence>
<keyword evidence="6" id="KW-0732">Signal</keyword>
<dbReference type="Pfam" id="PF00069">
    <property type="entry name" value="Pkinase"/>
    <property type="match status" value="1"/>
</dbReference>
<dbReference type="PROSITE" id="PS50011">
    <property type="entry name" value="PROTEIN_KINASE_DOM"/>
    <property type="match status" value="1"/>
</dbReference>
<dbReference type="GO" id="GO:0016020">
    <property type="term" value="C:membrane"/>
    <property type="evidence" value="ECO:0007669"/>
    <property type="project" value="UniProtKB-SubCell"/>
</dbReference>
<keyword evidence="7" id="KW-0547">Nucleotide-binding</keyword>
<comment type="caution">
    <text evidence="18">The sequence shown here is derived from an EMBL/GenBank/DDBJ whole genome shotgun (WGS) entry which is preliminary data.</text>
</comment>
<keyword evidence="12" id="KW-0675">Receptor</keyword>
<evidence type="ECO:0000256" key="5">
    <source>
        <dbReference type="ARBA" id="ARBA00022692"/>
    </source>
</evidence>
<comment type="catalytic activity">
    <reaction evidence="15">
        <text>L-seryl-[protein] + ATP = O-phospho-L-seryl-[protein] + ADP + H(+)</text>
        <dbReference type="Rhea" id="RHEA:17989"/>
        <dbReference type="Rhea" id="RHEA-COMP:9863"/>
        <dbReference type="Rhea" id="RHEA-COMP:11604"/>
        <dbReference type="ChEBI" id="CHEBI:15378"/>
        <dbReference type="ChEBI" id="CHEBI:29999"/>
        <dbReference type="ChEBI" id="CHEBI:30616"/>
        <dbReference type="ChEBI" id="CHEBI:83421"/>
        <dbReference type="ChEBI" id="CHEBI:456216"/>
        <dbReference type="EC" id="2.7.11.1"/>
    </reaction>
</comment>
<dbReference type="Proteomes" id="UP000436088">
    <property type="component" value="Unassembled WGS sequence"/>
</dbReference>
<evidence type="ECO:0000313" key="19">
    <source>
        <dbReference type="Proteomes" id="UP000436088"/>
    </source>
</evidence>
<evidence type="ECO:0000256" key="8">
    <source>
        <dbReference type="ARBA" id="ARBA00022777"/>
    </source>
</evidence>
<feature type="compositionally biased region" description="Polar residues" evidence="16">
    <location>
        <begin position="323"/>
        <end position="333"/>
    </location>
</feature>
<dbReference type="InterPro" id="IPR008271">
    <property type="entry name" value="Ser/Thr_kinase_AS"/>
</dbReference>
<keyword evidence="11" id="KW-0472">Membrane</keyword>
<evidence type="ECO:0000256" key="11">
    <source>
        <dbReference type="ARBA" id="ARBA00023136"/>
    </source>
</evidence>
<proteinExistence type="predicted"/>
<keyword evidence="4" id="KW-0808">Transferase</keyword>
<organism evidence="18 19">
    <name type="scientific">Hibiscus syriacus</name>
    <name type="common">Rose of Sharon</name>
    <dbReference type="NCBI Taxonomy" id="106335"/>
    <lineage>
        <taxon>Eukaryota</taxon>
        <taxon>Viridiplantae</taxon>
        <taxon>Streptophyta</taxon>
        <taxon>Embryophyta</taxon>
        <taxon>Tracheophyta</taxon>
        <taxon>Spermatophyta</taxon>
        <taxon>Magnoliopsida</taxon>
        <taxon>eudicotyledons</taxon>
        <taxon>Gunneridae</taxon>
        <taxon>Pentapetalae</taxon>
        <taxon>rosids</taxon>
        <taxon>malvids</taxon>
        <taxon>Malvales</taxon>
        <taxon>Malvaceae</taxon>
        <taxon>Malvoideae</taxon>
        <taxon>Hibiscus</taxon>
    </lineage>
</organism>
<keyword evidence="10" id="KW-1133">Transmembrane helix</keyword>
<keyword evidence="13" id="KW-0325">Glycoprotein</keyword>
<dbReference type="Gene3D" id="1.10.510.10">
    <property type="entry name" value="Transferase(Phosphotransferase) domain 1"/>
    <property type="match status" value="1"/>
</dbReference>
<dbReference type="EMBL" id="VEPZ02000196">
    <property type="protein sequence ID" value="KAE8731236.1"/>
    <property type="molecule type" value="Genomic_DNA"/>
</dbReference>
<protein>
    <recommendedName>
        <fullName evidence="2">non-specific serine/threonine protein kinase</fullName>
        <ecNumber evidence="2">2.7.11.1</ecNumber>
    </recommendedName>
</protein>
<dbReference type="SUPFAM" id="SSF56112">
    <property type="entry name" value="Protein kinase-like (PK-like)"/>
    <property type="match status" value="1"/>
</dbReference>
<comment type="subcellular location">
    <subcellularLocation>
        <location evidence="1">Membrane</location>
        <topology evidence="1">Single-pass type I membrane protein</topology>
    </subcellularLocation>
</comment>
<evidence type="ECO:0000256" key="10">
    <source>
        <dbReference type="ARBA" id="ARBA00022989"/>
    </source>
</evidence>
<dbReference type="InterPro" id="IPR000719">
    <property type="entry name" value="Prot_kinase_dom"/>
</dbReference>
<evidence type="ECO:0000256" key="1">
    <source>
        <dbReference type="ARBA" id="ARBA00004479"/>
    </source>
</evidence>
<dbReference type="InterPro" id="IPR011009">
    <property type="entry name" value="Kinase-like_dom_sf"/>
</dbReference>
<dbReference type="FunFam" id="1.10.510.10:FF:000287">
    <property type="entry name" value="probable LRR receptor-like serine/threonine-protein kinase RKF3"/>
    <property type="match status" value="1"/>
</dbReference>
<dbReference type="SMART" id="SM00220">
    <property type="entry name" value="S_TKc"/>
    <property type="match status" value="1"/>
</dbReference>
<evidence type="ECO:0000256" key="2">
    <source>
        <dbReference type="ARBA" id="ARBA00012513"/>
    </source>
</evidence>
<reference evidence="18" key="1">
    <citation type="submission" date="2019-09" db="EMBL/GenBank/DDBJ databases">
        <title>Draft genome information of white flower Hibiscus syriacus.</title>
        <authorList>
            <person name="Kim Y.-M."/>
        </authorList>
    </citation>
    <scope>NUCLEOTIDE SEQUENCE [LARGE SCALE GENOMIC DNA]</scope>
    <source>
        <strain evidence="18">YM2019G1</strain>
    </source>
</reference>
<evidence type="ECO:0000256" key="12">
    <source>
        <dbReference type="ARBA" id="ARBA00023170"/>
    </source>
</evidence>
<keyword evidence="19" id="KW-1185">Reference proteome</keyword>
<comment type="catalytic activity">
    <reaction evidence="14">
        <text>L-threonyl-[protein] + ATP = O-phospho-L-threonyl-[protein] + ADP + H(+)</text>
        <dbReference type="Rhea" id="RHEA:46608"/>
        <dbReference type="Rhea" id="RHEA-COMP:11060"/>
        <dbReference type="Rhea" id="RHEA-COMP:11605"/>
        <dbReference type="ChEBI" id="CHEBI:15378"/>
        <dbReference type="ChEBI" id="CHEBI:30013"/>
        <dbReference type="ChEBI" id="CHEBI:30616"/>
        <dbReference type="ChEBI" id="CHEBI:61977"/>
        <dbReference type="ChEBI" id="CHEBI:456216"/>
        <dbReference type="EC" id="2.7.11.1"/>
    </reaction>
</comment>